<evidence type="ECO:0000259" key="1">
    <source>
        <dbReference type="Pfam" id="PF03372"/>
    </source>
</evidence>
<dbReference type="Proteomes" id="UP001283361">
    <property type="component" value="Unassembled WGS sequence"/>
</dbReference>
<proteinExistence type="predicted"/>
<comment type="caution">
    <text evidence="2">The sequence shown here is derived from an EMBL/GenBank/DDBJ whole genome shotgun (WGS) entry which is preliminary data.</text>
</comment>
<dbReference type="InterPro" id="IPR005135">
    <property type="entry name" value="Endo/exonuclease/phosphatase"/>
</dbReference>
<dbReference type="EMBL" id="JAWDGP010005174">
    <property type="protein sequence ID" value="KAK3759064.1"/>
    <property type="molecule type" value="Genomic_DNA"/>
</dbReference>
<keyword evidence="3" id="KW-1185">Reference proteome</keyword>
<name>A0AAE0YXF2_9GAST</name>
<accession>A0AAE0YXF2</accession>
<dbReference type="Gene3D" id="3.60.10.10">
    <property type="entry name" value="Endonuclease/exonuclease/phosphatase"/>
    <property type="match status" value="1"/>
</dbReference>
<reference evidence="2" key="1">
    <citation type="journal article" date="2023" name="G3 (Bethesda)">
        <title>A reference genome for the long-term kleptoplast-retaining sea slug Elysia crispata morphotype clarki.</title>
        <authorList>
            <person name="Eastman K.E."/>
            <person name="Pendleton A.L."/>
            <person name="Shaikh M.A."/>
            <person name="Suttiyut T."/>
            <person name="Ogas R."/>
            <person name="Tomko P."/>
            <person name="Gavelis G."/>
            <person name="Widhalm J.R."/>
            <person name="Wisecaver J.H."/>
        </authorList>
    </citation>
    <scope>NUCLEOTIDE SEQUENCE</scope>
    <source>
        <strain evidence="2">ECLA1</strain>
    </source>
</reference>
<evidence type="ECO:0000313" key="2">
    <source>
        <dbReference type="EMBL" id="KAK3759064.1"/>
    </source>
</evidence>
<sequence length="176" mass="20073">MTVQLTLGQCGVAPLVRGQDGAAPGPVPGRGPPFATDCDSLAMARGEQSRTTGHLLPIAHWNVEGVRQKKLEFEQFLQKHNIDICCLQETHLNGSFRFHIRLILGMKYFHHNSIDSNISTFTKSIIQAPKLSIPRGRRKHYKSYWNQRLEDLHKQLDTARDALEKQPIDFNRQIHK</sequence>
<dbReference type="Pfam" id="PF03372">
    <property type="entry name" value="Exo_endo_phos"/>
    <property type="match status" value="1"/>
</dbReference>
<dbReference type="AlphaFoldDB" id="A0AAE0YXF2"/>
<dbReference type="GO" id="GO:0003824">
    <property type="term" value="F:catalytic activity"/>
    <property type="evidence" value="ECO:0007669"/>
    <property type="project" value="InterPro"/>
</dbReference>
<feature type="domain" description="Endonuclease/exonuclease/phosphatase" evidence="1">
    <location>
        <begin position="60"/>
        <end position="110"/>
    </location>
</feature>
<evidence type="ECO:0000313" key="3">
    <source>
        <dbReference type="Proteomes" id="UP001283361"/>
    </source>
</evidence>
<organism evidence="2 3">
    <name type="scientific">Elysia crispata</name>
    <name type="common">lettuce slug</name>
    <dbReference type="NCBI Taxonomy" id="231223"/>
    <lineage>
        <taxon>Eukaryota</taxon>
        <taxon>Metazoa</taxon>
        <taxon>Spiralia</taxon>
        <taxon>Lophotrochozoa</taxon>
        <taxon>Mollusca</taxon>
        <taxon>Gastropoda</taxon>
        <taxon>Heterobranchia</taxon>
        <taxon>Euthyneura</taxon>
        <taxon>Panpulmonata</taxon>
        <taxon>Sacoglossa</taxon>
        <taxon>Placobranchoidea</taxon>
        <taxon>Plakobranchidae</taxon>
        <taxon>Elysia</taxon>
    </lineage>
</organism>
<gene>
    <name evidence="2" type="ORF">RRG08_022053</name>
</gene>
<protein>
    <recommendedName>
        <fullName evidence="1">Endonuclease/exonuclease/phosphatase domain-containing protein</fullName>
    </recommendedName>
</protein>
<dbReference type="InterPro" id="IPR036691">
    <property type="entry name" value="Endo/exonu/phosph_ase_sf"/>
</dbReference>
<dbReference type="SUPFAM" id="SSF56219">
    <property type="entry name" value="DNase I-like"/>
    <property type="match status" value="1"/>
</dbReference>